<gene>
    <name evidence="2" type="ORF">P4R38_11280</name>
</gene>
<keyword evidence="3" id="KW-1185">Reference proteome</keyword>
<dbReference type="PANTHER" id="PTHR31302:SF20">
    <property type="entry name" value="CONSERVED PROTEIN"/>
    <property type="match status" value="1"/>
</dbReference>
<dbReference type="Proteomes" id="UP001528912">
    <property type="component" value="Unassembled WGS sequence"/>
</dbReference>
<dbReference type="PANTHER" id="PTHR31302">
    <property type="entry name" value="TRANSMEMBRANE PROTEIN WITH METALLOPHOSPHOESTERASE DOMAIN-RELATED"/>
    <property type="match status" value="1"/>
</dbReference>
<organism evidence="2 3">
    <name type="scientific">Luteipulveratus flavus</name>
    <dbReference type="NCBI Taxonomy" id="3031728"/>
    <lineage>
        <taxon>Bacteria</taxon>
        <taxon>Bacillati</taxon>
        <taxon>Actinomycetota</taxon>
        <taxon>Actinomycetes</taxon>
        <taxon>Micrococcales</taxon>
        <taxon>Dermacoccaceae</taxon>
        <taxon>Luteipulveratus</taxon>
    </lineage>
</organism>
<dbReference type="InterPro" id="IPR004843">
    <property type="entry name" value="Calcineurin-like_PHP"/>
</dbReference>
<dbReference type="Gene3D" id="3.60.21.10">
    <property type="match status" value="1"/>
</dbReference>
<dbReference type="InterPro" id="IPR051158">
    <property type="entry name" value="Metallophosphoesterase_sf"/>
</dbReference>
<dbReference type="SUPFAM" id="SSF56300">
    <property type="entry name" value="Metallo-dependent phosphatases"/>
    <property type="match status" value="1"/>
</dbReference>
<dbReference type="InterPro" id="IPR029052">
    <property type="entry name" value="Metallo-depent_PP-like"/>
</dbReference>
<protein>
    <submittedName>
        <fullName evidence="2">Metallophosphoesterase</fullName>
    </submittedName>
</protein>
<evidence type="ECO:0000313" key="2">
    <source>
        <dbReference type="EMBL" id="MDF8264828.1"/>
    </source>
</evidence>
<dbReference type="RefSeq" id="WP_277192208.1">
    <property type="nucleotide sequence ID" value="NZ_JAROAV010000028.1"/>
</dbReference>
<feature type="domain" description="Calcineurin-like phosphoesterase" evidence="1">
    <location>
        <begin position="49"/>
        <end position="235"/>
    </location>
</feature>
<dbReference type="Pfam" id="PF00149">
    <property type="entry name" value="Metallophos"/>
    <property type="match status" value="1"/>
</dbReference>
<sequence length="318" mass="33960">MTAMSVRRAAALTVGAGAAALGWATLVERHWYALRRTTLPVLAPGSRPLRVLHVSDLHLVPRQEHRIGWVQALAGLEPDYVVNTGDNCSDLEAVPAVLRAFEPLLEVPGCFVLGSNDYFAPTPKNPMRYFNLSHERGANLGSTPLPVDELVAGFTGGGWTDLNNRRTRVDIRGLDVELVGVDDPHLDYDRYEDVSAAADTDAALTLGVLHAPYTRVLDGMSADGAQLLLAGHTHGGQLAVPFYGALVTNCDLDRGRAKGVSRWWPGAHGRPSSEAPTGASLLNVSAGLGHSKYAPARFACRPEASLLTLVPRGAEPIS</sequence>
<name>A0ABT6C7A7_9MICO</name>
<dbReference type="EMBL" id="JAROAV010000028">
    <property type="protein sequence ID" value="MDF8264828.1"/>
    <property type="molecule type" value="Genomic_DNA"/>
</dbReference>
<evidence type="ECO:0000259" key="1">
    <source>
        <dbReference type="Pfam" id="PF00149"/>
    </source>
</evidence>
<comment type="caution">
    <text evidence="2">The sequence shown here is derived from an EMBL/GenBank/DDBJ whole genome shotgun (WGS) entry which is preliminary data.</text>
</comment>
<evidence type="ECO:0000313" key="3">
    <source>
        <dbReference type="Proteomes" id="UP001528912"/>
    </source>
</evidence>
<proteinExistence type="predicted"/>
<reference evidence="2 3" key="1">
    <citation type="submission" date="2023-03" db="EMBL/GenBank/DDBJ databases">
        <title>YIM 133296 draft genome.</title>
        <authorList>
            <person name="Xiong L."/>
        </authorList>
    </citation>
    <scope>NUCLEOTIDE SEQUENCE [LARGE SCALE GENOMIC DNA]</scope>
    <source>
        <strain evidence="2 3">YIM 133296</strain>
    </source>
</reference>
<accession>A0ABT6C7A7</accession>